<feature type="transmembrane region" description="Helical" evidence="16">
    <location>
        <begin position="36"/>
        <end position="62"/>
    </location>
</feature>
<organism evidence="18 19">
    <name type="scientific">Hirundo rustica rustica</name>
    <dbReference type="NCBI Taxonomy" id="333673"/>
    <lineage>
        <taxon>Eukaryota</taxon>
        <taxon>Metazoa</taxon>
        <taxon>Chordata</taxon>
        <taxon>Craniata</taxon>
        <taxon>Vertebrata</taxon>
        <taxon>Euteleostomi</taxon>
        <taxon>Archelosauria</taxon>
        <taxon>Archosauria</taxon>
        <taxon>Dinosauria</taxon>
        <taxon>Saurischia</taxon>
        <taxon>Theropoda</taxon>
        <taxon>Coelurosauria</taxon>
        <taxon>Aves</taxon>
        <taxon>Neognathae</taxon>
        <taxon>Neoaves</taxon>
        <taxon>Telluraves</taxon>
        <taxon>Australaves</taxon>
        <taxon>Passeriformes</taxon>
        <taxon>Sylvioidea</taxon>
        <taxon>Hirundinidae</taxon>
        <taxon>Hirundo</taxon>
    </lineage>
</organism>
<dbReference type="PRINTS" id="PR01417">
    <property type="entry name" value="GHSRECEPTOR"/>
</dbReference>
<dbReference type="PANTHER" id="PTHR24243">
    <property type="entry name" value="G-PROTEIN COUPLED RECEPTOR"/>
    <property type="match status" value="1"/>
</dbReference>
<keyword evidence="8" id="KW-1015">Disulfide bond</keyword>
<dbReference type="InterPro" id="IPR000276">
    <property type="entry name" value="GPCR_Rhodpsn"/>
</dbReference>
<keyword evidence="5 16" id="KW-1133">Transmembrane helix</keyword>
<feature type="transmembrane region" description="Helical" evidence="16">
    <location>
        <begin position="206"/>
        <end position="228"/>
    </location>
</feature>
<feature type="transmembrane region" description="Helical" evidence="16">
    <location>
        <begin position="292"/>
        <end position="316"/>
    </location>
</feature>
<evidence type="ECO:0000256" key="13">
    <source>
        <dbReference type="ARBA" id="ARBA00033151"/>
    </source>
</evidence>
<evidence type="ECO:0000256" key="11">
    <source>
        <dbReference type="ARBA" id="ARBA00023224"/>
    </source>
</evidence>
<feature type="transmembrane region" description="Helical" evidence="16">
    <location>
        <begin position="112"/>
        <end position="133"/>
    </location>
</feature>
<evidence type="ECO:0000256" key="7">
    <source>
        <dbReference type="ARBA" id="ARBA00023136"/>
    </source>
</evidence>
<dbReference type="Pfam" id="PF00001">
    <property type="entry name" value="7tm_1"/>
    <property type="match status" value="1"/>
</dbReference>
<evidence type="ECO:0000256" key="15">
    <source>
        <dbReference type="RuleBase" id="RU000688"/>
    </source>
</evidence>
<feature type="transmembrane region" description="Helical" evidence="16">
    <location>
        <begin position="74"/>
        <end position="92"/>
    </location>
</feature>
<dbReference type="InterPro" id="IPR003905">
    <property type="entry name" value="GHS-R/MTLR"/>
</dbReference>
<keyword evidence="7 16" id="KW-0472">Membrane</keyword>
<accession>A0A3M0K764</accession>
<evidence type="ECO:0000256" key="9">
    <source>
        <dbReference type="ARBA" id="ARBA00023170"/>
    </source>
</evidence>
<dbReference type="OrthoDB" id="10011262at2759"/>
<evidence type="ECO:0000256" key="6">
    <source>
        <dbReference type="ARBA" id="ARBA00023040"/>
    </source>
</evidence>
<dbReference type="GO" id="GO:0032870">
    <property type="term" value="P:cellular response to hormone stimulus"/>
    <property type="evidence" value="ECO:0007669"/>
    <property type="project" value="UniProtKB-ARBA"/>
</dbReference>
<proteinExistence type="inferred from homology"/>
<evidence type="ECO:0000259" key="17">
    <source>
        <dbReference type="PROSITE" id="PS50262"/>
    </source>
</evidence>
<keyword evidence="9 15" id="KW-0675">Receptor</keyword>
<comment type="similarity">
    <text evidence="15">Belongs to the G-protein coupled receptor 1 family.</text>
</comment>
<dbReference type="InterPro" id="IPR017452">
    <property type="entry name" value="GPCR_Rhodpsn_7TM"/>
</dbReference>
<evidence type="ECO:0000256" key="14">
    <source>
        <dbReference type="ARBA" id="ARBA00056988"/>
    </source>
</evidence>
<evidence type="ECO:0000256" key="4">
    <source>
        <dbReference type="ARBA" id="ARBA00022692"/>
    </source>
</evidence>
<evidence type="ECO:0000256" key="16">
    <source>
        <dbReference type="SAM" id="Phobius"/>
    </source>
</evidence>
<dbReference type="FunFam" id="1.20.1070.10:FF:000125">
    <property type="entry name" value="growth hormone secretagogue receptor type 1"/>
    <property type="match status" value="1"/>
</dbReference>
<keyword evidence="4 15" id="KW-0812">Transmembrane</keyword>
<keyword evidence="6 15" id="KW-0297">G-protein coupled receptor</keyword>
<dbReference type="PROSITE" id="PS00237">
    <property type="entry name" value="G_PROTEIN_RECEP_F1_1"/>
    <property type="match status" value="1"/>
</dbReference>
<keyword evidence="10" id="KW-0325">Glycoprotein</keyword>
<dbReference type="CDD" id="cd15132">
    <property type="entry name" value="7tmA_motilin_R"/>
    <property type="match status" value="1"/>
</dbReference>
<dbReference type="GO" id="GO:0008528">
    <property type="term" value="F:G protein-coupled peptide receptor activity"/>
    <property type="evidence" value="ECO:0007669"/>
    <property type="project" value="TreeGrafter"/>
</dbReference>
<evidence type="ECO:0000256" key="3">
    <source>
        <dbReference type="ARBA" id="ARBA00022475"/>
    </source>
</evidence>
<dbReference type="AlphaFoldDB" id="A0A3M0K764"/>
<dbReference type="PANTHER" id="PTHR24243:SF3">
    <property type="entry name" value="MOTILIN RECEPTOR"/>
    <property type="match status" value="1"/>
</dbReference>
<gene>
    <name evidence="18" type="ORF">DUI87_16600</name>
</gene>
<dbReference type="PRINTS" id="PR00237">
    <property type="entry name" value="GPCRRHODOPSN"/>
</dbReference>
<keyword evidence="19" id="KW-1185">Reference proteome</keyword>
<name>A0A3M0K764_HIRRU</name>
<reference evidence="18 19" key="1">
    <citation type="submission" date="2018-07" db="EMBL/GenBank/DDBJ databases">
        <title>A high quality draft genome assembly of the barn swallow (H. rustica rustica).</title>
        <authorList>
            <person name="Formenti G."/>
            <person name="Chiara M."/>
            <person name="Poveda L."/>
            <person name="Francoijs K.-J."/>
            <person name="Bonisoli-Alquati A."/>
            <person name="Canova L."/>
            <person name="Gianfranceschi L."/>
            <person name="Horner D.S."/>
            <person name="Saino N."/>
        </authorList>
    </citation>
    <scope>NUCLEOTIDE SEQUENCE [LARGE SCALE GENOMIC DNA]</scope>
    <source>
        <strain evidence="18">Chelidonia</strain>
        <tissue evidence="18">Blood</tissue>
    </source>
</reference>
<evidence type="ECO:0000256" key="12">
    <source>
        <dbReference type="ARBA" id="ARBA00032291"/>
    </source>
</evidence>
<evidence type="ECO:0000256" key="5">
    <source>
        <dbReference type="ARBA" id="ARBA00022989"/>
    </source>
</evidence>
<evidence type="ECO:0000313" key="19">
    <source>
        <dbReference type="Proteomes" id="UP000269221"/>
    </source>
</evidence>
<dbReference type="Gene3D" id="1.20.1070.10">
    <property type="entry name" value="Rhodopsin 7-helix transmembrane proteins"/>
    <property type="match status" value="1"/>
</dbReference>
<comment type="function">
    <text evidence="14">Receptor for ghrelin, coupled to G-alpha-11 proteins. Stimulates growth hormone secretion. Also binds other growth hormone releasing peptides (GHRP) (e.g. Met-enkephalin and GHRP-6) as well as non-peptide, low molecular weight secretagogues (e.g. L-692,429, MK-0677, adenosine).</text>
</comment>
<protein>
    <recommendedName>
        <fullName evidence="2">Growth hormone secretagogue receptor type 1</fullName>
    </recommendedName>
    <alternativeName>
        <fullName evidence="13">GH-releasing peptide receptor</fullName>
    </alternativeName>
    <alternativeName>
        <fullName evidence="12">Ghrelin receptor</fullName>
    </alternativeName>
</protein>
<comment type="caution">
    <text evidence="18">The sequence shown here is derived from an EMBL/GenBank/DDBJ whole genome shotgun (WGS) entry which is preliminary data.</text>
</comment>
<dbReference type="PROSITE" id="PS50262">
    <property type="entry name" value="G_PROTEIN_RECEP_F1_2"/>
    <property type="match status" value="1"/>
</dbReference>
<dbReference type="STRING" id="333673.A0A3M0K764"/>
<evidence type="ECO:0000256" key="8">
    <source>
        <dbReference type="ARBA" id="ARBA00023157"/>
    </source>
</evidence>
<comment type="subcellular location">
    <subcellularLocation>
        <location evidence="1">Cell membrane</location>
        <topology evidence="1">Multi-pass membrane protein</topology>
    </subcellularLocation>
</comment>
<dbReference type="EMBL" id="QRBI01000120">
    <property type="protein sequence ID" value="RMC07144.1"/>
    <property type="molecule type" value="Genomic_DNA"/>
</dbReference>
<dbReference type="Proteomes" id="UP000269221">
    <property type="component" value="Unassembled WGS sequence"/>
</dbReference>
<feature type="transmembrane region" description="Helical" evidence="16">
    <location>
        <begin position="154"/>
        <end position="178"/>
    </location>
</feature>
<keyword evidence="11 15" id="KW-0807">Transducer</keyword>
<evidence type="ECO:0000313" key="18">
    <source>
        <dbReference type="EMBL" id="RMC07144.1"/>
    </source>
</evidence>
<sequence>MRRGGGGGNGSEGEPEWPWPWPPCDERLCLALPMWVLVPITAVCLGLFVVGVAGNVLTVLVIRSYRDMKTTTNLYLGSMAVSDLLILMGLPFDLYRLWRSRPWIFGQLLCRLSHYLSEGCTYCTILHITALTVERYLAICFPLKAKVVVTKRRVKATIGVLWAFALLSASPFFFLVGVEQPDNRTDFSRECKPTPQALQSGLLATMFWVTTCYFVLPVTCLSVLYGFIGRELWRSNSRLRGPSSLLREKGHRQTVRILAVVVLAFVICWLPFHIGRIIFINTRDMRTMLFSQYFNIFALQLFYLSASINPVLYNLVSKKFRAAACKLLLPRRAAERAFKSVQKRATNVVTGLEDKPCEEEQLWFLGLFSREETQGRPHCTYNFLMRGRGGAGTDLFPAVTSDRTREKDLELARGGLAGYQEKALHPEAVGHRNLTERLDSAFRRMV</sequence>
<evidence type="ECO:0000256" key="10">
    <source>
        <dbReference type="ARBA" id="ARBA00023180"/>
    </source>
</evidence>
<keyword evidence="3" id="KW-1003">Cell membrane</keyword>
<feature type="domain" description="G-protein coupled receptors family 1 profile" evidence="17">
    <location>
        <begin position="54"/>
        <end position="313"/>
    </location>
</feature>
<feature type="transmembrane region" description="Helical" evidence="16">
    <location>
        <begin position="257"/>
        <end position="280"/>
    </location>
</feature>
<dbReference type="SUPFAM" id="SSF81321">
    <property type="entry name" value="Family A G protein-coupled receptor-like"/>
    <property type="match status" value="1"/>
</dbReference>
<evidence type="ECO:0000256" key="1">
    <source>
        <dbReference type="ARBA" id="ARBA00004651"/>
    </source>
</evidence>
<dbReference type="GO" id="GO:0005886">
    <property type="term" value="C:plasma membrane"/>
    <property type="evidence" value="ECO:0007669"/>
    <property type="project" value="UniProtKB-SubCell"/>
</dbReference>
<evidence type="ECO:0000256" key="2">
    <source>
        <dbReference type="ARBA" id="ARBA00018726"/>
    </source>
</evidence>